<name>A0A3A3FSW1_9BURK</name>
<protein>
    <submittedName>
        <fullName evidence="1">Uncharacterized protein</fullName>
    </submittedName>
</protein>
<organism evidence="1 2">
    <name type="scientific">Noviherbaspirillum saxi</name>
    <dbReference type="NCBI Taxonomy" id="2320863"/>
    <lineage>
        <taxon>Bacteria</taxon>
        <taxon>Pseudomonadati</taxon>
        <taxon>Pseudomonadota</taxon>
        <taxon>Betaproteobacteria</taxon>
        <taxon>Burkholderiales</taxon>
        <taxon>Oxalobacteraceae</taxon>
        <taxon>Noviherbaspirillum</taxon>
    </lineage>
</organism>
<gene>
    <name evidence="1" type="ORF">D3871_01065</name>
</gene>
<dbReference type="Proteomes" id="UP000265955">
    <property type="component" value="Unassembled WGS sequence"/>
</dbReference>
<reference evidence="2" key="1">
    <citation type="submission" date="2018-09" db="EMBL/GenBank/DDBJ databases">
        <authorList>
            <person name="Zhu H."/>
        </authorList>
    </citation>
    <scope>NUCLEOTIDE SEQUENCE [LARGE SCALE GENOMIC DNA]</scope>
    <source>
        <strain evidence="2">K1R23-30</strain>
    </source>
</reference>
<evidence type="ECO:0000313" key="2">
    <source>
        <dbReference type="Proteomes" id="UP000265955"/>
    </source>
</evidence>
<comment type="caution">
    <text evidence="1">The sequence shown here is derived from an EMBL/GenBank/DDBJ whole genome shotgun (WGS) entry which is preliminary data.</text>
</comment>
<dbReference type="RefSeq" id="WP_119767231.1">
    <property type="nucleotide sequence ID" value="NZ_QYUO01000001.1"/>
</dbReference>
<dbReference type="AlphaFoldDB" id="A0A3A3FSW1"/>
<proteinExistence type="predicted"/>
<keyword evidence="2" id="KW-1185">Reference proteome</keyword>
<dbReference type="EMBL" id="QYUO01000001">
    <property type="protein sequence ID" value="RJF97281.1"/>
    <property type="molecule type" value="Genomic_DNA"/>
</dbReference>
<evidence type="ECO:0000313" key="1">
    <source>
        <dbReference type="EMBL" id="RJF97281.1"/>
    </source>
</evidence>
<sequence>MAKLFVIRARKDHSNLQRCFGALVKALKACAMPVLDQARLPASFFRGHARESHYTRTDIASD</sequence>
<accession>A0A3A3FSW1</accession>